<dbReference type="GO" id="GO:0005737">
    <property type="term" value="C:cytoplasm"/>
    <property type="evidence" value="ECO:0007669"/>
    <property type="project" value="UniProtKB-SubCell"/>
</dbReference>
<comment type="subunit">
    <text evidence="10">Homodimer.</text>
</comment>
<dbReference type="GO" id="GO:0006935">
    <property type="term" value="P:chemotaxis"/>
    <property type="evidence" value="ECO:0007669"/>
    <property type="project" value="UniProtKB-KW"/>
</dbReference>
<dbReference type="Proteomes" id="UP000297839">
    <property type="component" value="Unassembled WGS sequence"/>
</dbReference>
<reference evidence="12 13" key="1">
    <citation type="submission" date="2019-03" db="EMBL/GenBank/DDBJ databases">
        <title>Ramlibacter sp. 18x22-1, whole genome shotgun sequence.</title>
        <authorList>
            <person name="Zhang X."/>
            <person name="Feng G."/>
            <person name="Zhu H."/>
        </authorList>
    </citation>
    <scope>NUCLEOTIDE SEQUENCE [LARGE SCALE GENOMIC DNA]</scope>
    <source>
        <strain evidence="12 13">18x22-1</strain>
    </source>
</reference>
<feature type="site" description="Enhances dephosphorylation of CheY-P" evidence="11">
    <location>
        <position position="135"/>
    </location>
</feature>
<dbReference type="GO" id="GO:0050920">
    <property type="term" value="P:regulation of chemotaxis"/>
    <property type="evidence" value="ECO:0007669"/>
    <property type="project" value="InterPro"/>
</dbReference>
<dbReference type="InterPro" id="IPR007439">
    <property type="entry name" value="Chemotax_Pase_CheZ"/>
</dbReference>
<organism evidence="12 13">
    <name type="scientific">Ramlibacter humi</name>
    <dbReference type="NCBI Taxonomy" id="2530451"/>
    <lineage>
        <taxon>Bacteria</taxon>
        <taxon>Pseudomonadati</taxon>
        <taxon>Pseudomonadota</taxon>
        <taxon>Betaproteobacteria</taxon>
        <taxon>Burkholderiales</taxon>
        <taxon>Comamonadaceae</taxon>
        <taxon>Ramlibacter</taxon>
    </lineage>
</organism>
<comment type="similarity">
    <text evidence="2 10">Belongs to the CheZ family.</text>
</comment>
<keyword evidence="4 10" id="KW-0963">Cytoplasm</keyword>
<sequence length="198" mass="21488">MTAEHASTPPDAQLFYQRVGEITRRLHEALRELGYDKQIEQSLGSLPDARSRLQLIARLTGEAAEKVLNTVDAAQARQDALVQQAARIDAMLDSGRPDAGALRGFTQMVRDNAAATNSQLTDIMLAQDFHDLTGQTVRKVVDIAASLEESLLKLLLEASPPSTLTDRGPLDGPVADVTRADVVTNQEQVDDLLESLGF</sequence>
<keyword evidence="5 10" id="KW-0145">Chemotaxis</keyword>
<evidence type="ECO:0000256" key="11">
    <source>
        <dbReference type="PIRSR" id="PIRSR002884-1"/>
    </source>
</evidence>
<dbReference type="SUPFAM" id="SSF75708">
    <property type="entry name" value="Chemotaxis phosphatase CheZ"/>
    <property type="match status" value="1"/>
</dbReference>
<dbReference type="EMBL" id="SMLK01000001">
    <property type="protein sequence ID" value="TFZ08360.1"/>
    <property type="molecule type" value="Genomic_DNA"/>
</dbReference>
<evidence type="ECO:0000256" key="9">
    <source>
        <dbReference type="ARBA" id="ARBA00029599"/>
    </source>
</evidence>
<comment type="caution">
    <text evidence="12">The sequence shown here is derived from an EMBL/GenBank/DDBJ whole genome shotgun (WGS) entry which is preliminary data.</text>
</comment>
<dbReference type="GO" id="GO:0097588">
    <property type="term" value="P:archaeal or bacterial-type flagellum-dependent cell motility"/>
    <property type="evidence" value="ECO:0007669"/>
    <property type="project" value="UniProtKB-KW"/>
</dbReference>
<dbReference type="InterPro" id="IPR050992">
    <property type="entry name" value="CheZ_family_phosphatases"/>
</dbReference>
<evidence type="ECO:0000256" key="4">
    <source>
        <dbReference type="ARBA" id="ARBA00022490"/>
    </source>
</evidence>
<dbReference type="OrthoDB" id="9773007at2"/>
<keyword evidence="8 10" id="KW-0904">Protein phosphatase</keyword>
<dbReference type="PANTHER" id="PTHR43693:SF1">
    <property type="entry name" value="PROTEIN PHOSPHATASE CHEZ"/>
    <property type="match status" value="1"/>
</dbReference>
<dbReference type="GO" id="GO:0009288">
    <property type="term" value="C:bacterial-type flagellum"/>
    <property type="evidence" value="ECO:0007669"/>
    <property type="project" value="InterPro"/>
</dbReference>
<keyword evidence="7 10" id="KW-0378">Hydrolase</keyword>
<proteinExistence type="inferred from homology"/>
<dbReference type="GO" id="GO:0004721">
    <property type="term" value="F:phosphoprotein phosphatase activity"/>
    <property type="evidence" value="ECO:0007669"/>
    <property type="project" value="UniProtKB-KW"/>
</dbReference>
<dbReference type="Gene3D" id="1.10.287.500">
    <property type="entry name" value="Helix hairpin bin"/>
    <property type="match status" value="1"/>
</dbReference>
<dbReference type="EC" id="3.1.3.-" evidence="10"/>
<evidence type="ECO:0000256" key="5">
    <source>
        <dbReference type="ARBA" id="ARBA00022500"/>
    </source>
</evidence>
<evidence type="ECO:0000256" key="3">
    <source>
        <dbReference type="ARBA" id="ARBA00018484"/>
    </source>
</evidence>
<dbReference type="RefSeq" id="WP_135248296.1">
    <property type="nucleotide sequence ID" value="NZ_SMLK01000001.1"/>
</dbReference>
<comment type="subcellular location">
    <subcellularLocation>
        <location evidence="1 10">Cytoplasm</location>
    </subcellularLocation>
</comment>
<keyword evidence="13" id="KW-1185">Reference proteome</keyword>
<evidence type="ECO:0000256" key="1">
    <source>
        <dbReference type="ARBA" id="ARBA00004496"/>
    </source>
</evidence>
<evidence type="ECO:0000313" key="13">
    <source>
        <dbReference type="Proteomes" id="UP000297839"/>
    </source>
</evidence>
<accession>A0A4Z0CD47</accession>
<name>A0A4Z0CD47_9BURK</name>
<evidence type="ECO:0000256" key="6">
    <source>
        <dbReference type="ARBA" id="ARBA00022779"/>
    </source>
</evidence>
<comment type="function">
    <text evidence="10">Plays an important role in bacterial chemotaxis signal transduction pathway by accelerating the dephosphorylation of phosphorylated CheY (CheY-P).</text>
</comment>
<evidence type="ECO:0000256" key="8">
    <source>
        <dbReference type="ARBA" id="ARBA00022912"/>
    </source>
</evidence>
<evidence type="ECO:0000256" key="10">
    <source>
        <dbReference type="PIRNR" id="PIRNR002884"/>
    </source>
</evidence>
<keyword evidence="6 10" id="KW-0283">Flagellar rotation</keyword>
<evidence type="ECO:0000256" key="2">
    <source>
        <dbReference type="ARBA" id="ARBA00005908"/>
    </source>
</evidence>
<gene>
    <name evidence="12" type="ORF">EZ216_04170</name>
</gene>
<dbReference type="PANTHER" id="PTHR43693">
    <property type="entry name" value="PROTEIN PHOSPHATASE CHEZ"/>
    <property type="match status" value="1"/>
</dbReference>
<dbReference type="AlphaFoldDB" id="A0A4Z0CD47"/>
<evidence type="ECO:0000256" key="7">
    <source>
        <dbReference type="ARBA" id="ARBA00022801"/>
    </source>
</evidence>
<protein>
    <recommendedName>
        <fullName evidence="3 10">Protein phosphatase CheZ</fullName>
        <ecNumber evidence="10">3.1.3.-</ecNumber>
    </recommendedName>
    <alternativeName>
        <fullName evidence="9 10">Chemotaxis protein CheZ</fullName>
    </alternativeName>
</protein>
<dbReference type="Pfam" id="PF04344">
    <property type="entry name" value="CheZ"/>
    <property type="match status" value="1"/>
</dbReference>
<dbReference type="PIRSF" id="PIRSF002884">
    <property type="entry name" value="CheZ"/>
    <property type="match status" value="1"/>
</dbReference>
<evidence type="ECO:0000313" key="12">
    <source>
        <dbReference type="EMBL" id="TFZ08360.1"/>
    </source>
</evidence>